<comment type="caution">
    <text evidence="1">The sequence shown here is derived from an EMBL/GenBank/DDBJ whole genome shotgun (WGS) entry which is preliminary data.</text>
</comment>
<reference evidence="1" key="1">
    <citation type="journal article" date="2015" name="Nature">
        <title>Complex archaea that bridge the gap between prokaryotes and eukaryotes.</title>
        <authorList>
            <person name="Spang A."/>
            <person name="Saw J.H."/>
            <person name="Jorgensen S.L."/>
            <person name="Zaremba-Niedzwiedzka K."/>
            <person name="Martijn J."/>
            <person name="Lind A.E."/>
            <person name="van Eijk R."/>
            <person name="Schleper C."/>
            <person name="Guy L."/>
            <person name="Ettema T.J."/>
        </authorList>
    </citation>
    <scope>NUCLEOTIDE SEQUENCE</scope>
</reference>
<protein>
    <submittedName>
        <fullName evidence="1">Uncharacterized protein</fullName>
    </submittedName>
</protein>
<dbReference type="SUPFAM" id="SSF53756">
    <property type="entry name" value="UDP-Glycosyltransferase/glycogen phosphorylase"/>
    <property type="match status" value="1"/>
</dbReference>
<dbReference type="Gene3D" id="3.40.50.2000">
    <property type="entry name" value="Glycogen Phosphorylase B"/>
    <property type="match status" value="1"/>
</dbReference>
<organism evidence="1">
    <name type="scientific">marine sediment metagenome</name>
    <dbReference type="NCBI Taxonomy" id="412755"/>
    <lineage>
        <taxon>unclassified sequences</taxon>
        <taxon>metagenomes</taxon>
        <taxon>ecological metagenomes</taxon>
    </lineage>
</organism>
<gene>
    <name evidence="1" type="ORF">LCGC14_1017520</name>
</gene>
<proteinExistence type="predicted"/>
<evidence type="ECO:0000313" key="1">
    <source>
        <dbReference type="EMBL" id="KKN12333.1"/>
    </source>
</evidence>
<accession>A0A0F9R4I0</accession>
<dbReference type="AlphaFoldDB" id="A0A0F9R4I0"/>
<dbReference type="EMBL" id="LAZR01004042">
    <property type="protein sequence ID" value="KKN12333.1"/>
    <property type="molecule type" value="Genomic_DNA"/>
</dbReference>
<sequence>MGLGDDLMFLGKAEEIYKETGRKITPVEGTGWSPLFDNVEFLVKSGGLTVNARDTNVRCDYHVDYYEQRKETTPKGKRVVFRDFKPTPFTIRLTEEEKRAADKDLKDLGLSRFCIINPDYKSTFYSNNKNWGFQKYQDLVNRLYKLTPVLRIMPTDSTRYNEPELVNATNIKRGVRDATALIRRAMFGVSYDGLLQHVFAGFNIPGVIIQGGLINTLHYPTGVYHIYDHPLTPCGSMYNCSHCVDANESISVDEIFKSCKEIIDENVNNSS</sequence>
<name>A0A0F9R4I0_9ZZZZ</name>